<protein>
    <recommendedName>
        <fullName evidence="5">DNA topoisomerase (ATP-hydrolyzing)</fullName>
        <ecNumber evidence="5">5.6.2.2</ecNumber>
    </recommendedName>
</protein>
<dbReference type="GO" id="GO:0000706">
    <property type="term" value="P:meiotic DNA double-strand break processing"/>
    <property type="evidence" value="ECO:0007669"/>
    <property type="project" value="TreeGrafter"/>
</dbReference>
<keyword evidence="7" id="KW-0460">Magnesium</keyword>
<dbReference type="OrthoDB" id="5377392at2759"/>
<dbReference type="EMBL" id="JH711576">
    <property type="protein sequence ID" value="EIW83001.1"/>
    <property type="molecule type" value="Genomic_DNA"/>
</dbReference>
<evidence type="ECO:0000256" key="1">
    <source>
        <dbReference type="ARBA" id="ARBA00000185"/>
    </source>
</evidence>
<keyword evidence="11" id="KW-0539">Nucleus</keyword>
<feature type="domain" description="Spo11/DNA topoisomerase VI subunit A N-terminal" evidence="13">
    <location>
        <begin position="1"/>
        <end position="59"/>
    </location>
</feature>
<dbReference type="RefSeq" id="XP_007766407.1">
    <property type="nucleotide sequence ID" value="XM_007768217.1"/>
</dbReference>
<dbReference type="GO" id="GO:0042138">
    <property type="term" value="P:meiotic DNA double-strand break formation"/>
    <property type="evidence" value="ECO:0007669"/>
    <property type="project" value="InterPro"/>
</dbReference>
<dbReference type="GO" id="GO:0046872">
    <property type="term" value="F:metal ion binding"/>
    <property type="evidence" value="ECO:0007669"/>
    <property type="project" value="UniProtKB-KW"/>
</dbReference>
<dbReference type="Proteomes" id="UP000053558">
    <property type="component" value="Unassembled WGS sequence"/>
</dbReference>
<dbReference type="InterPro" id="IPR036078">
    <property type="entry name" value="Spo11/TopoVI_A_sf"/>
</dbReference>
<dbReference type="AlphaFoldDB" id="A0A5M3MWM2"/>
<dbReference type="OMA" id="IETAGMF"/>
<feature type="active site" description="O-(5'-phospho-DNA)-tyrosine intermediate" evidence="12">
    <location>
        <position position="27"/>
    </location>
</feature>
<evidence type="ECO:0000256" key="12">
    <source>
        <dbReference type="PROSITE-ProRule" id="PRU01385"/>
    </source>
</evidence>
<evidence type="ECO:0000256" key="4">
    <source>
        <dbReference type="ARBA" id="ARBA00006559"/>
    </source>
</evidence>
<dbReference type="InterPro" id="IPR034136">
    <property type="entry name" value="TOPRIM_Topo6A/Spo11"/>
</dbReference>
<keyword evidence="6" id="KW-0479">Metal-binding</keyword>
<dbReference type="PROSITE" id="PS52041">
    <property type="entry name" value="TOPO_IIB"/>
    <property type="match status" value="1"/>
</dbReference>
<dbReference type="GO" id="GO:0003677">
    <property type="term" value="F:DNA binding"/>
    <property type="evidence" value="ECO:0007669"/>
    <property type="project" value="UniProtKB-UniRule"/>
</dbReference>
<keyword evidence="9 12" id="KW-0238">DNA-binding</keyword>
<dbReference type="InterPro" id="IPR036388">
    <property type="entry name" value="WH-like_DNA-bd_sf"/>
</dbReference>
<keyword evidence="16" id="KW-1185">Reference proteome</keyword>
<dbReference type="InterPro" id="IPR013049">
    <property type="entry name" value="Spo11/TopoVI_A_N"/>
</dbReference>
<evidence type="ECO:0000256" key="9">
    <source>
        <dbReference type="ARBA" id="ARBA00023125"/>
    </source>
</evidence>
<name>A0A5M3MWM2_CONPW</name>
<dbReference type="PANTHER" id="PTHR10848">
    <property type="entry name" value="MEIOTIC RECOMBINATION PROTEIN SPO11"/>
    <property type="match status" value="1"/>
</dbReference>
<reference evidence="16" key="1">
    <citation type="journal article" date="2012" name="Science">
        <title>The Paleozoic origin of enzymatic lignin decomposition reconstructed from 31 fungal genomes.</title>
        <authorList>
            <person name="Floudas D."/>
            <person name="Binder M."/>
            <person name="Riley R."/>
            <person name="Barry K."/>
            <person name="Blanchette R.A."/>
            <person name="Henrissat B."/>
            <person name="Martinez A.T."/>
            <person name="Otillar R."/>
            <person name="Spatafora J.W."/>
            <person name="Yadav J.S."/>
            <person name="Aerts A."/>
            <person name="Benoit I."/>
            <person name="Boyd A."/>
            <person name="Carlson A."/>
            <person name="Copeland A."/>
            <person name="Coutinho P.M."/>
            <person name="de Vries R.P."/>
            <person name="Ferreira P."/>
            <person name="Findley K."/>
            <person name="Foster B."/>
            <person name="Gaskell J."/>
            <person name="Glotzer D."/>
            <person name="Gorecki P."/>
            <person name="Heitman J."/>
            <person name="Hesse C."/>
            <person name="Hori C."/>
            <person name="Igarashi K."/>
            <person name="Jurgens J.A."/>
            <person name="Kallen N."/>
            <person name="Kersten P."/>
            <person name="Kohler A."/>
            <person name="Kuees U."/>
            <person name="Kumar T.K.A."/>
            <person name="Kuo A."/>
            <person name="LaButti K."/>
            <person name="Larrondo L.F."/>
            <person name="Lindquist E."/>
            <person name="Ling A."/>
            <person name="Lombard V."/>
            <person name="Lucas S."/>
            <person name="Lundell T."/>
            <person name="Martin R."/>
            <person name="McLaughlin D.J."/>
            <person name="Morgenstern I."/>
            <person name="Morin E."/>
            <person name="Murat C."/>
            <person name="Nagy L.G."/>
            <person name="Nolan M."/>
            <person name="Ohm R.A."/>
            <person name="Patyshakuliyeva A."/>
            <person name="Rokas A."/>
            <person name="Ruiz-Duenas F.J."/>
            <person name="Sabat G."/>
            <person name="Salamov A."/>
            <person name="Samejima M."/>
            <person name="Schmutz J."/>
            <person name="Slot J.C."/>
            <person name="St John F."/>
            <person name="Stenlid J."/>
            <person name="Sun H."/>
            <person name="Sun S."/>
            <person name="Syed K."/>
            <person name="Tsang A."/>
            <person name="Wiebenga A."/>
            <person name="Young D."/>
            <person name="Pisabarro A."/>
            <person name="Eastwood D.C."/>
            <person name="Martin F."/>
            <person name="Cullen D."/>
            <person name="Grigoriev I.V."/>
            <person name="Hibbett D.S."/>
        </authorList>
    </citation>
    <scope>NUCLEOTIDE SEQUENCE [LARGE SCALE GENOMIC DNA]</scope>
    <source>
        <strain evidence="16">RWD-64-598 SS2</strain>
    </source>
</reference>
<evidence type="ECO:0000256" key="2">
    <source>
        <dbReference type="ARBA" id="ARBA00001946"/>
    </source>
</evidence>
<evidence type="ECO:0000256" key="5">
    <source>
        <dbReference type="ARBA" id="ARBA00012895"/>
    </source>
</evidence>
<comment type="caution">
    <text evidence="15">The sequence shown here is derived from an EMBL/GenBank/DDBJ whole genome shotgun (WGS) entry which is preliminary data.</text>
</comment>
<dbReference type="InterPro" id="IPR002815">
    <property type="entry name" value="Spo11/TopoVI_A"/>
</dbReference>
<dbReference type="Pfam" id="PF04406">
    <property type="entry name" value="TP6A_N"/>
    <property type="match status" value="1"/>
</dbReference>
<dbReference type="EC" id="5.6.2.2" evidence="5"/>
<keyword evidence="8 12" id="KW-0799">Topoisomerase</keyword>
<dbReference type="Gene3D" id="3.40.1360.10">
    <property type="match status" value="1"/>
</dbReference>
<evidence type="ECO:0000256" key="8">
    <source>
        <dbReference type="ARBA" id="ARBA00023029"/>
    </source>
</evidence>
<dbReference type="GO" id="GO:0007131">
    <property type="term" value="P:reciprocal meiotic recombination"/>
    <property type="evidence" value="ECO:0007669"/>
    <property type="project" value="TreeGrafter"/>
</dbReference>
<comment type="similarity">
    <text evidence="4 12">Belongs to the TOP6A family.</text>
</comment>
<evidence type="ECO:0000256" key="11">
    <source>
        <dbReference type="ARBA" id="ARBA00023242"/>
    </source>
</evidence>
<accession>A0A5M3MWM2</accession>
<keyword evidence="10 12" id="KW-0413">Isomerase</keyword>
<dbReference type="KEGG" id="cput:CONPUDRAFT_53348"/>
<evidence type="ECO:0000313" key="16">
    <source>
        <dbReference type="Proteomes" id="UP000053558"/>
    </source>
</evidence>
<evidence type="ECO:0000256" key="10">
    <source>
        <dbReference type="ARBA" id="ARBA00023235"/>
    </source>
</evidence>
<dbReference type="SUPFAM" id="SSF56726">
    <property type="entry name" value="DNA topoisomerase IV, alpha subunit"/>
    <property type="match status" value="1"/>
</dbReference>
<dbReference type="CDD" id="cd00223">
    <property type="entry name" value="TOPRIM_TopoIIB_SPO"/>
    <property type="match status" value="1"/>
</dbReference>
<dbReference type="PRINTS" id="PR01551">
    <property type="entry name" value="SPO11HOMOLOG"/>
</dbReference>
<dbReference type="GO" id="GO:0003918">
    <property type="term" value="F:DNA topoisomerase type II (double strand cut, ATP-hydrolyzing) activity"/>
    <property type="evidence" value="ECO:0007669"/>
    <property type="project" value="UniProtKB-UniRule"/>
</dbReference>
<evidence type="ECO:0000256" key="6">
    <source>
        <dbReference type="ARBA" id="ARBA00022723"/>
    </source>
</evidence>
<organism evidence="15 16">
    <name type="scientific">Coniophora puteana (strain RWD-64-598)</name>
    <name type="common">Brown rot fungus</name>
    <dbReference type="NCBI Taxonomy" id="741705"/>
    <lineage>
        <taxon>Eukaryota</taxon>
        <taxon>Fungi</taxon>
        <taxon>Dikarya</taxon>
        <taxon>Basidiomycota</taxon>
        <taxon>Agaricomycotina</taxon>
        <taxon>Agaricomycetes</taxon>
        <taxon>Agaricomycetidae</taxon>
        <taxon>Boletales</taxon>
        <taxon>Coniophorineae</taxon>
        <taxon>Coniophoraceae</taxon>
        <taxon>Coniophora</taxon>
    </lineage>
</organism>
<dbReference type="InterPro" id="IPR013048">
    <property type="entry name" value="Meiotic_Spo11"/>
</dbReference>
<dbReference type="GO" id="GO:0005524">
    <property type="term" value="F:ATP binding"/>
    <property type="evidence" value="ECO:0007669"/>
    <property type="project" value="InterPro"/>
</dbReference>
<proteinExistence type="inferred from homology"/>
<dbReference type="PRINTS" id="PR01550">
    <property type="entry name" value="TOP6AFAMILY"/>
</dbReference>
<evidence type="ECO:0000259" key="13">
    <source>
        <dbReference type="Pfam" id="PF04406"/>
    </source>
</evidence>
<dbReference type="GeneID" id="19207578"/>
<gene>
    <name evidence="15" type="ORF">CONPUDRAFT_53348</name>
</gene>
<evidence type="ECO:0000313" key="15">
    <source>
        <dbReference type="EMBL" id="EIW83001.1"/>
    </source>
</evidence>
<dbReference type="Gene3D" id="1.10.10.10">
    <property type="entry name" value="Winged helix-like DNA-binding domain superfamily/Winged helix DNA-binding domain"/>
    <property type="match status" value="1"/>
</dbReference>
<feature type="domain" description="Topoisomerase 6 subunit A/Spo11 TOPRIM" evidence="14">
    <location>
        <begin position="122"/>
        <end position="267"/>
    </location>
</feature>
<dbReference type="GO" id="GO:0000228">
    <property type="term" value="C:nuclear chromosome"/>
    <property type="evidence" value="ECO:0007669"/>
    <property type="project" value="TreeGrafter"/>
</dbReference>
<evidence type="ECO:0000259" key="14">
    <source>
        <dbReference type="Pfam" id="PF21180"/>
    </source>
</evidence>
<comment type="subcellular location">
    <subcellularLocation>
        <location evidence="3">Nucleus</location>
    </subcellularLocation>
</comment>
<comment type="cofactor">
    <cofactor evidence="2">
        <name>Mg(2+)</name>
        <dbReference type="ChEBI" id="CHEBI:18420"/>
    </cofactor>
</comment>
<dbReference type="Pfam" id="PF21180">
    <property type="entry name" value="TOP6A-Spo11_Toprim"/>
    <property type="match status" value="1"/>
</dbReference>
<comment type="catalytic activity">
    <reaction evidence="1 12">
        <text>ATP-dependent breakage, passage and rejoining of double-stranded DNA.</text>
        <dbReference type="EC" id="5.6.2.2"/>
    </reaction>
</comment>
<dbReference type="PANTHER" id="PTHR10848:SF0">
    <property type="entry name" value="MEIOTIC RECOMBINATION PROTEIN SPO11"/>
    <property type="match status" value="1"/>
</dbReference>
<evidence type="ECO:0000256" key="3">
    <source>
        <dbReference type="ARBA" id="ARBA00004123"/>
    </source>
</evidence>
<sequence>AQVLGVLNLVHEAISGGYTTTKRDIYYKDVELFKSQATVDRIVDDVAATFEAERSMMNVRATSKGLLLGNGLEIHLTSKDVICSNVSEGILIPPGEAIERFDITEVPSWILIVEKEVTKLSHCGQVIGLQGKGYPDVATRELLKTFGDNLPDSVPILALVDGDPHGLDILSVYKFGSASMKHEVDKLAANRIESVGIWGSELSDLGVGLSQLIPITKQDEAKEIMGYLQALAMLQRPDSLMPSKWRSELARMLHLRRKAEIEVLTSQTEGISGRSDVSLLLQYLRRKIVYFVDLYTSL</sequence>
<evidence type="ECO:0000256" key="7">
    <source>
        <dbReference type="ARBA" id="ARBA00022842"/>
    </source>
</evidence>
<feature type="non-terminal residue" evidence="15">
    <location>
        <position position="1"/>
    </location>
</feature>